<reference evidence="1 2" key="2">
    <citation type="journal article" date="2022" name="Mol. Ecol. Resour.">
        <title>The genomes of chicory, endive, great burdock and yacon provide insights into Asteraceae paleo-polyploidization history and plant inulin production.</title>
        <authorList>
            <person name="Fan W."/>
            <person name="Wang S."/>
            <person name="Wang H."/>
            <person name="Wang A."/>
            <person name="Jiang F."/>
            <person name="Liu H."/>
            <person name="Zhao H."/>
            <person name="Xu D."/>
            <person name="Zhang Y."/>
        </authorList>
    </citation>
    <scope>NUCLEOTIDE SEQUENCE [LARGE SCALE GENOMIC DNA]</scope>
    <source>
        <strain evidence="2">cv. Yunnan</strain>
        <tissue evidence="1">Leaves</tissue>
    </source>
</reference>
<reference evidence="2" key="1">
    <citation type="journal article" date="2022" name="Mol. Ecol. Resour.">
        <title>The genomes of chicory, endive, great burdock and yacon provide insights into Asteraceae palaeo-polyploidization history and plant inulin production.</title>
        <authorList>
            <person name="Fan W."/>
            <person name="Wang S."/>
            <person name="Wang H."/>
            <person name="Wang A."/>
            <person name="Jiang F."/>
            <person name="Liu H."/>
            <person name="Zhao H."/>
            <person name="Xu D."/>
            <person name="Zhang Y."/>
        </authorList>
    </citation>
    <scope>NUCLEOTIDE SEQUENCE [LARGE SCALE GENOMIC DNA]</scope>
    <source>
        <strain evidence="2">cv. Yunnan</strain>
    </source>
</reference>
<organism evidence="1 2">
    <name type="scientific">Smallanthus sonchifolius</name>
    <dbReference type="NCBI Taxonomy" id="185202"/>
    <lineage>
        <taxon>Eukaryota</taxon>
        <taxon>Viridiplantae</taxon>
        <taxon>Streptophyta</taxon>
        <taxon>Embryophyta</taxon>
        <taxon>Tracheophyta</taxon>
        <taxon>Spermatophyta</taxon>
        <taxon>Magnoliopsida</taxon>
        <taxon>eudicotyledons</taxon>
        <taxon>Gunneridae</taxon>
        <taxon>Pentapetalae</taxon>
        <taxon>asterids</taxon>
        <taxon>campanulids</taxon>
        <taxon>Asterales</taxon>
        <taxon>Asteraceae</taxon>
        <taxon>Asteroideae</taxon>
        <taxon>Heliantheae alliance</taxon>
        <taxon>Millerieae</taxon>
        <taxon>Smallanthus</taxon>
    </lineage>
</organism>
<name>A0ACB9I6N4_9ASTR</name>
<dbReference type="EMBL" id="CM042027">
    <property type="protein sequence ID" value="KAI3803889.1"/>
    <property type="molecule type" value="Genomic_DNA"/>
</dbReference>
<accession>A0ACB9I6N4</accession>
<keyword evidence="2" id="KW-1185">Reference proteome</keyword>
<protein>
    <submittedName>
        <fullName evidence="1">Uncharacterized protein</fullName>
    </submittedName>
</protein>
<comment type="caution">
    <text evidence="1">The sequence shown here is derived from an EMBL/GenBank/DDBJ whole genome shotgun (WGS) entry which is preliminary data.</text>
</comment>
<evidence type="ECO:0000313" key="2">
    <source>
        <dbReference type="Proteomes" id="UP001056120"/>
    </source>
</evidence>
<gene>
    <name evidence="1" type="ORF">L1987_32053</name>
</gene>
<sequence>MVPLVDGFSLYLLIYFKGHLNENFITPISLYSITQFIYCNILFPTIFSPSLSLTHTEISQSAANTPLFCSLLACSIFLSILPFNPPQSHVFFTIFFFPAITPSSSLSIPPNFQLTRLGFSLLPYKPKKHSNNSIPDPRISDSQSYFFLSLS</sequence>
<evidence type="ECO:0000313" key="1">
    <source>
        <dbReference type="EMBL" id="KAI3803889.1"/>
    </source>
</evidence>
<dbReference type="Proteomes" id="UP001056120">
    <property type="component" value="Linkage Group LG10"/>
</dbReference>
<proteinExistence type="predicted"/>